<feature type="region of interest" description="Disordered" evidence="1">
    <location>
        <begin position="1862"/>
        <end position="1881"/>
    </location>
</feature>
<feature type="compositionally biased region" description="Polar residues" evidence="1">
    <location>
        <begin position="2520"/>
        <end position="2531"/>
    </location>
</feature>
<reference evidence="3 4" key="1">
    <citation type="journal article" date="2014" name="J. Biotechnol.">
        <title>Complete genome sequence of the actinobacterium Actinoplanes friuliensis HAG 010964, producer of the lipopeptide antibiotic friulimycin.</title>
        <authorList>
            <person name="Ruckert C."/>
            <person name="Szczepanowski R."/>
            <person name="Albersmeier A."/>
            <person name="Goesmann A."/>
            <person name="Fischer N."/>
            <person name="Steinkamper A."/>
            <person name="Puhler A."/>
            <person name="Biener R."/>
            <person name="Schwartz D."/>
            <person name="Kalinowski J."/>
        </authorList>
    </citation>
    <scope>NUCLEOTIDE SEQUENCE [LARGE SCALE GENOMIC DNA]</scope>
    <source>
        <strain evidence="3 4">DSM 7358</strain>
    </source>
</reference>
<feature type="compositionally biased region" description="Basic and acidic residues" evidence="1">
    <location>
        <begin position="4039"/>
        <end position="4055"/>
    </location>
</feature>
<evidence type="ECO:0000256" key="1">
    <source>
        <dbReference type="SAM" id="MobiDB-lite"/>
    </source>
</evidence>
<feature type="compositionally biased region" description="Basic and acidic residues" evidence="1">
    <location>
        <begin position="2120"/>
        <end position="2129"/>
    </location>
</feature>
<keyword evidence="4" id="KW-1185">Reference proteome</keyword>
<dbReference type="SUPFAM" id="SSF56399">
    <property type="entry name" value="ADP-ribosylation"/>
    <property type="match status" value="2"/>
</dbReference>
<feature type="region of interest" description="Disordered" evidence="1">
    <location>
        <begin position="4372"/>
        <end position="4399"/>
    </location>
</feature>
<organism evidence="3 4">
    <name type="scientific">Actinoplanes friuliensis DSM 7358</name>
    <dbReference type="NCBI Taxonomy" id="1246995"/>
    <lineage>
        <taxon>Bacteria</taxon>
        <taxon>Bacillati</taxon>
        <taxon>Actinomycetota</taxon>
        <taxon>Actinomycetes</taxon>
        <taxon>Micromonosporales</taxon>
        <taxon>Micromonosporaceae</taxon>
        <taxon>Actinoplanes</taxon>
    </lineage>
</organism>
<feature type="domain" description="Tox-PL" evidence="2">
    <location>
        <begin position="146"/>
        <end position="243"/>
    </location>
</feature>
<feature type="compositionally biased region" description="Basic and acidic residues" evidence="1">
    <location>
        <begin position="3475"/>
        <end position="3497"/>
    </location>
</feature>
<feature type="region of interest" description="Disordered" evidence="1">
    <location>
        <begin position="490"/>
        <end position="522"/>
    </location>
</feature>
<feature type="compositionally biased region" description="Polar residues" evidence="1">
    <location>
        <begin position="3123"/>
        <end position="3132"/>
    </location>
</feature>
<sequence length="6085" mass="660038">MVDAPTDIADNPVEVSPVEHAYGAPDADVDMADAPAMPVEQPTDDAMDVDPAPQPSRGDQLLQLQQQAVQPGLSQPEVAALNQQIGNARLDLLNHVAMSPDNGPPRVLAGNVNAGPHTAADITVLTRDLFPGLDGINPVKLGPLDTNCHITTQIVDSMLAGNPPQVAPKAGTIPDLKSLEQRMGGRFQARGSLRNLVAYLDTLPPGSRGIIAYDKPFTNVTGHLINVVKLDPGHLVFLDGQSGGLATLPPAAGNPRYSFMPTHIPGVQTISSPYQPHSTNTTPFGGVATDPRTVTATTYDVVELPAHQGVPKVVADSYRSAGLDVPTEARPDVGRIDGLIAFDHRTLPGGKQDFTVRVHLNPTDSTAAQQQKQVEQQTRDAVDSLFNTDDRLNVTVEFTDDPAAAHTTINLSSTPVDTTQTQWSTSDSGIQNAHEIGHYLGLPDEYADTGPIRRVLNTTARDDNSLMATTDPDSSPEVLPRHVDKILETAETAPGSTTEDHEGALGTRPAPPPRVPGGTNQAFDNLVRNRIPVTADSYRSIRDNLMYRDTKTSEAPMGFVVNMMVSAADVHRLPQVINSIAAGMRPDTPVAFVVGVNTTATSPNSALQRGVDQATQLAQSMPFPIAIAGHAVGAGKSTFPYGKARNAVLNSSETKAAVEAFAANRAYPYVAFQDFDTGARTTGSGKHVFNQLQDLTAYSDDEPDRPMMMTGGYRVGDAAELIKDTRHRLESRVGNEKGPAKQRIENAIARLNHPGNAAQFVSDFSRAISDDMQTRDRQSKIHPLLPYAPEPNLFVDGLLIRGNRDVQFGDGAAEYGQLSTSLNRAYAEELAADYGHGTLKQVPKEVRQGQLQVDAQNYRHPKRGQAFLVDYADSAVPTDLSRLAADVIIGKALPQSHTSMLTVSGRFFGYDAGYQVPGGPSGPKQAKAGTGLTGYATSSASTASAFTTPVYHPATMSPYFGGSGQTAVQTAPSWTTSLTPQQKQQLGGQTHNTLSPAISMGIPGTSDTIGLPSSQKLYAAQQLSLSNTANTIRQEFANAASVVNQSNLGVRDTSIYSALAAQLNLDANRIRERTLATGQNANASLLEQLADQRRENPYRNGHFVVAAIGAPRADTRAYVPSAARAESTSQERDQLRSAYDVLTDVIARDLGLNIHVHTPQGTVRHTAPGATQTLHVDRTRDSHDRIVFRPRPSSRPSPLGSGPVTGGKQDARTPDLVPSPAPKSEIDAQRSTVTPRTANTSAFDVVESAPTGRGVPDIVAESYRAAGLEAPATARPDVTRVEGPIAYDYRALPNGVRDFTVKVHLDPQDATAREQRADVEQRAKDAVDSIFNQGFRIGDGQLNVNVEFTDDPAEAHTTVELHGDVRTTQTEWSTTSSDVDLAHEIGHYLGLSDENVDNRVFNRTPESAAVYSDNSLMTSADPDSRPEVFQRHLDKIDQTAEAVLSADRGDNAAPRPSADRDRGGLGSRPAPPPKVSGGRNRAFDDLVARQVRVDGRSYPIVRDDLIGRRAPMAFVVNMMVPASDVARLPQVMNSIIGGMQPGTRVAFVVGVNTPSSSVSRDLERGVAQAVQLANQSPWPVAVTGHAVGKSKSTGSFLYGRGRNAILDSSALTSAVQAYAATGAYPYVSFQDFDTGARTTDSGTHVFDQLQELTAYADDDPDRPLMLTGGYRVGSAAELIRDTRDRLDRRIGKEKGSARQKLRDAIDRLDDPGNAAQFVRDFTNAVRDDMQTRDRQAEIHPLLPYAPEPNLFVDGLLTVGRPGVRFGEGSAEFGQLSTNLNRAYADELATTYGDARDTRVQVDSQNNRHPSRGRGFLVDYADSAVPTDLSRLAADVIIGKALPQSHTSMLTVSGRFFGYDAGNQVPGGPSGPKQAKAGTGLTGYASSSASTANAFTTPAYHPAATSHYFGGTGANVVTAAPSWATTLSPAQKQQLGGQSHNTLNPAISLGIPGTSDSVGLPSSQKLYAAQQLSLSNTANTIRQEFANAAAIARQGVNLRADSVFNALAANLNLDGFQIRDRVLGTTPSAGLLEQLADRRRENPYRNGHFVVAALGAPRAQTGSYVPDASTAESSRREREQLRGAYDVVLDASARALGLNIDVHTRQGTTRYAAPGATGTVHVERSRDNQDRVVFGPYPPTRPSPLGTGPVVGGKQDARTPETVEAPASRAQIDALREQTPPRRANTSAFDVVEQPATDRGVPDFVAESYRAAGLEVPTTARPQVGRVDGPIAYDYRALPNGVRDFTVKVHLDPQDPTARDQRAEVEQRAKDAVDSVFNQGFRIGDGQLNVTVEFTDDPADAHATIELHGDAPNTQTTWSTTATDLDLAHEIGHYLGLRDENVDNRVFNRTPESAAVYSDNSLMTSADPADRPEIFQRHVDRINEIADASLSPDNQQQIDDNPEGIGVALTTDGDLALPAPEAVRQSLPAYLKESRTLGLAEQTRATDRADLATPLRALAPGLPAEVVADLQQDIRDDVDQFLGTGRPYPVVIDGKPAELIVTATLGWDGVRVTGKSDAAGQASSKTEATGTHSLRHSRDKHLEPKATVTVMPPAVFGAGASIPTGPATTHSTANRTTFTTTTSVEVEDQAEVSVPITFTATLRGVGTATAEGEVPLRVPTKLAKPPALPARSPDDPPLDAAPPKRFGVESVVSRPADNTFFDQAAKLLEDQGLGDITRLGAPGRTVLQQFFSEANISAKLGKMVVHDPTDRHQGWVTSDALLRAHEKPWRRLFPGRNRAVQMRLVARQVQVVETVDRATHTDTSAFASENTDLSSADRPFNLWGMAGGGTDVPLVTFLVGPKVSATRKGPNTQEIKEESGTRQTLTASGPAVRYRTVYDLQVRPIGQPARELDGTVETLQWTTQDRIRDTALDPDRDLASWRGRTGTGRTHFAPPPIEHGKSFGGAFINDLRGGDKIYEAVAEALRSVPGKRGFTLHPDTFVQQFDDPAFAEGINAGVQAILSRDTDARTMLSNRQLRYLLDRIVGPGLQIPLIKQGKLYDYTSVVTVSGALTDLSDGDLIDRGDFEAGDKHKSKTTTTAGQERSRTVELSLEARILGPVGRAFSTLLGGPKASRTSTKAHEIGVSRGRTSEATHAPGLTEEGKLGDRPMREFAGTLQITATTESSVRPNQNARHLVPGSPGRGLPDVVATTSNPPTSYELKVHLLVPEHRVSTTPPPAVPSREPRDPEWIEHPAPLSRMTGGYPHDLTGSQVESFLGAEHLQAAAKEALTAASKDPIYGFADGRISTVIADALSPERLAGDPEVFTRPVALSNLRHGRRSADADADARVRLRPTNPRILPDSEFARVKDVLSGGSATRSKHGRSYEVSTAITGVASVTGTATDHGDTKSTPGGVVVATLTPWQRTWGGTTDDSLTGVGKLKIGSRPERRVLVQLDVAAEVIAEARHEGNLDVLDVLPGEKTQRAGQSFTLPDSVLMWMTESQVQQMREHDLARTQQDNDVKLQQWHAGQATQQQAEHDAERARQTAEHRRERADLRRHQWNQEQQDRAFAERVDRRTEPARREQLAAAIQARVAQHHAERVALTARQQIETADLRQSQQDRQDSRLDRQQRERDIVAREQQRQRDDLAGQRPAPAAEDPRGAALGPAPDRSLGLGGVDTTVDLSDRIPHLRRRIADTVGDEIADALLPQSALDTPHDNVRALQTFLANAQSHVGGALNGGRTLPLRIEGRFRGHTYQATLTADFVQAPTFTGIEQVEDLTVSDSTTVSHADTRSKGSTVGSVSVTLRAQGTVTEDAQSPAHGPASQTVGGGYVGTANLGVRTTDETNTEARTYAQSLTTHGPVAAYRGKLGLDITVTGNGLGPDGLTLRDVRDVGLHTHPGSSRPNGPLGVARPATRLPADQLTDDAREQWRTAEGHDTLPENAAVEHVLVDLTDLHRAGEQALADSGVQVDETTRSAIRDGLTGTNLKAGLPAMLAGRFPVPVPGRLGRDLFVDARLVPLPRFAGADATVEVTSSVERARGRKVERSTGHTYAVKMNGPVVAGGVNHPASDNAVGERDNFGAVNASTFYEQPLYSTDPTRRQKAEAALRDDHTGSKPVTEPADDTMTRSLSYGIEFRLVARSQETTPKHSAGSQVTVADAATVRMPDAAARERTGTDLSPELRRTATEVATRGREWTTEDAWWDAQRAHQAELDKTRRQEDHDRATPAYLRTQRFDPAADPIVSGTHLLRGENTTINFRVRELPGPVRAFDVHLDLVSRNNTVPADARREYAERIRQTVEENINGRYTFADGHRLQVNLTFDTPAWRDGMLDDWDGDPDRNPPVEITTSGDTHQHSWNLTDSPDVGVHEVLHFLGAKEGYSSADRLFRTPDRPGVMGTEARTGPADYLTDTDLATIADVARTAGPRPVTVAAPTEATPVQTPSRAPGRPETRQEAAEQYEQRLATHLYQSDRVRQAATRTVERLREVLAQVTPNPPAQGVRRSFVQDLLDSSGQAGTQTTGEDLRALLTDGNLREVMTAYYNGAYFNRTPPAGEPSLKDVVLDIVRSKDWARSDALGLNTAELRSYAEFLDNPLRPAVNAALTAQGKNPAPLTDDPFTPANLIARSQHWQADASEQQRSRRVARSERDQKRGPQAVTPRQLRTSGAELGRYETAYLQRPGQKPFVVDTEEGTAEHTEPWRSWLRPDEQGPELPLPWVSGHSYFAFDTTSDWYKEVHDDAAIPVTAGPSLTTSRLLTAFRWLNVPGVSEQEFLGALAGWMMAADDHSLYEILRGGEIAGVPLPGLRLHDLTSSDELYDSLARIGLDTPAGDRPADVSVTRSFLDPGIQSPFPGPAGHFTLLAHGTADGVVRDGRPMTPEQLADFVRTDPAWHGQPITLAACDTGIPQGYAHRLSELLPGTTIHAPDGPVWTTPSGEAFVTGTAGYDPDGRPRPQLPPTGSWRTYYQPSDTTGTRTGPYLSGTTATRPLNPELYDADRMAPWGRPFAERPLLTEPQGPQRYAELARAGTGPRTPYEALYQQRLDGRFGSFASVGADEQADIAAIYENLNIVSSNDPSVPPEDKQVYADWETRNGMTLADVLARVSPAQAAAVYMYTNGNYPLVNAVLEQPSDHAAPETPDEVHRKLTKITDKDLRQGAQNGPNTAGILKYDPRLADLRRIYRRTLELQTGDFVLDAVANRMHERNAEIAPEVFQEMRIHGDMAIDGLRRLPATRDTAVFRGNEDQPALVVGHEFAVKSLTSTSRDNRQAVEFLPSSGPRMLLDLRLTGYGGRDINIFSAFPVEAEVLLLPGTRFRVDEVTDVDDLDGPYRHIVATEIPPAGFDPDADLVDLDAEPVAFERQIEDEPSVSPEPTVVRSLLNPEEAATRAMPAHPGHYTLYAHGTADGVVVNDVTIPAEHLADLIRQDPAWHGQPITLVVCDTGRPDGYAAQLARHLPGTRITAPDHAAWTTPGGHAYVSGTVGYTPDGRPKPKLPPTGAWHTFVASPAEVEEVGEPVQFLTQTAPNPLTADLADAQRWAPWGRPYQQRPMLDEQGMKPRVRPLEIEYEDRLGETFRKSQRAHTAVQLAAQKLRAVILTYHHQNAAWVKGHPVFQQLDSDNVGVQMSAVFTATASIDGGQESIFKALVQDIFNDRKWALSDQLGLWTPQLKKMRAFVDNPALRNRVRDVLEDNGVVITKANRDIFAPDVLASQLVGLNPTKADLANLAALARDELSWKAARMMTMYRLLNITNAKTADFLQAFSGWMMLPKNNSYLRKLMVGAEVADTAIRGVRISSISSAEEVYARLIHSGIVNGNKWGDLGPNTRRKHTPYESLYWQRVKGELGSFGAINSTERARFNTLYDNLLAMAWDQKNPTRQLINWERRNDADIRQMLFRISKAQIFAVWMYTSGNYPLMNAALEREANHESPTMSLSTEKKLLKLVGKDIKGGAQNGPNTAGFLKYDPVLADLRARYRSVPYIDYYEPWKAKSLTAQMEERARLIAPSVFREMRIHNDMAVDGLRMLPAARDISTYRGNPDKAEYQVGHEFSVKSLTSTSRVKDNGIGFMPDSEPAMLLDLRLKGYGGRDIDIFSVFVTEAEVLLLPGTRFRVVKVTKRYDPDKGGYRHIVAEEIRPIGYDPQLWAGWAG</sequence>
<name>U5VPP8_9ACTN</name>
<dbReference type="Proteomes" id="UP000017746">
    <property type="component" value="Chromosome"/>
</dbReference>
<dbReference type="PATRIC" id="fig|1246995.3.peg.503"/>
<dbReference type="Pfam" id="PF15644">
    <property type="entry name" value="Gln_amidase"/>
    <property type="match status" value="1"/>
</dbReference>
<feature type="compositionally biased region" description="Polar residues" evidence="1">
    <location>
        <begin position="4900"/>
        <end position="4926"/>
    </location>
</feature>
<feature type="region of interest" description="Disordered" evidence="1">
    <location>
        <begin position="2116"/>
        <end position="2187"/>
    </location>
</feature>
<evidence type="ECO:0000313" key="3">
    <source>
        <dbReference type="EMBL" id="AGZ38787.1"/>
    </source>
</evidence>
<feature type="region of interest" description="Disordered" evidence="1">
    <location>
        <begin position="3022"/>
        <end position="3043"/>
    </location>
</feature>
<feature type="compositionally biased region" description="Basic and acidic residues" evidence="1">
    <location>
        <begin position="3504"/>
        <end position="3518"/>
    </location>
</feature>
<dbReference type="KEGG" id="afs:AFR_02490"/>
<feature type="compositionally biased region" description="Basic and acidic residues" evidence="1">
    <location>
        <begin position="3558"/>
        <end position="3588"/>
    </location>
</feature>
<dbReference type="eggNOG" id="COG4372">
    <property type="taxonomic scope" value="Bacteria"/>
</dbReference>
<dbReference type="RefSeq" id="WP_023357730.1">
    <property type="nucleotide sequence ID" value="NC_022657.1"/>
</dbReference>
<feature type="region of interest" description="Disordered" evidence="1">
    <location>
        <begin position="3123"/>
        <end position="3146"/>
    </location>
</feature>
<feature type="region of interest" description="Disordered" evidence="1">
    <location>
        <begin position="4882"/>
        <end position="4929"/>
    </location>
</feature>
<accession>U5VPP8</accession>
<dbReference type="HOGENOM" id="CLU_223013_0_0_11"/>
<feature type="compositionally biased region" description="Polar residues" evidence="1">
    <location>
        <begin position="1161"/>
        <end position="1174"/>
    </location>
</feature>
<feature type="region of interest" description="Disordered" evidence="1">
    <location>
        <begin position="2514"/>
        <end position="2543"/>
    </location>
</feature>
<protein>
    <submittedName>
        <fullName evidence="3">Yd repeat-containing protein</fullName>
    </submittedName>
</protein>
<feature type="compositionally biased region" description="Basic and acidic residues" evidence="1">
    <location>
        <begin position="3078"/>
        <end position="3091"/>
    </location>
</feature>
<feature type="compositionally biased region" description="Low complexity" evidence="1">
    <location>
        <begin position="3465"/>
        <end position="3474"/>
    </location>
</feature>
<evidence type="ECO:0000259" key="2">
    <source>
        <dbReference type="Pfam" id="PF15644"/>
    </source>
</evidence>
<dbReference type="PROSITE" id="PS51996">
    <property type="entry name" value="TR_MART"/>
    <property type="match status" value="2"/>
</dbReference>
<feature type="compositionally biased region" description="Basic and acidic residues" evidence="1">
    <location>
        <begin position="4576"/>
        <end position="4592"/>
    </location>
</feature>
<gene>
    <name evidence="3" type="ORF">AFR_02490</name>
</gene>
<feature type="region of interest" description="Disordered" evidence="1">
    <location>
        <begin position="1444"/>
        <end position="1480"/>
    </location>
</feature>
<dbReference type="STRING" id="1246995.AFR_02490"/>
<feature type="region of interest" description="Disordered" evidence="1">
    <location>
        <begin position="3752"/>
        <end position="3772"/>
    </location>
</feature>
<feature type="region of interest" description="Disordered" evidence="1">
    <location>
        <begin position="1161"/>
        <end position="1235"/>
    </location>
</feature>
<evidence type="ECO:0000313" key="4">
    <source>
        <dbReference type="Proteomes" id="UP000017746"/>
    </source>
</evidence>
<dbReference type="Gene3D" id="3.90.176.10">
    <property type="entry name" value="Toxin ADP-ribosyltransferase, Chain A, domain 1"/>
    <property type="match status" value="2"/>
</dbReference>
<feature type="region of interest" description="Disordered" evidence="1">
    <location>
        <begin position="3067"/>
        <end position="3105"/>
    </location>
</feature>
<feature type="region of interest" description="Disordered" evidence="1">
    <location>
        <begin position="3552"/>
        <end position="3619"/>
    </location>
</feature>
<dbReference type="InterPro" id="IPR028908">
    <property type="entry name" value="Tox-PL_dom"/>
</dbReference>
<feature type="region of interest" description="Disordered" evidence="1">
    <location>
        <begin position="4036"/>
        <end position="4065"/>
    </location>
</feature>
<proteinExistence type="predicted"/>
<feature type="compositionally biased region" description="Basic and acidic residues" evidence="1">
    <location>
        <begin position="1175"/>
        <end position="1187"/>
    </location>
</feature>
<feature type="compositionally biased region" description="Low complexity" evidence="1">
    <location>
        <begin position="1189"/>
        <end position="1198"/>
    </location>
</feature>
<dbReference type="EMBL" id="CP006272">
    <property type="protein sequence ID" value="AGZ38787.1"/>
    <property type="molecule type" value="Genomic_DNA"/>
</dbReference>
<feature type="region of interest" description="Disordered" evidence="1">
    <location>
        <begin position="3465"/>
        <end position="3518"/>
    </location>
</feature>
<feature type="region of interest" description="Disordered" evidence="1">
    <location>
        <begin position="1"/>
        <end position="57"/>
    </location>
</feature>
<dbReference type="OrthoDB" id="3398336at2"/>
<feature type="region of interest" description="Disordered" evidence="1">
    <location>
        <begin position="4569"/>
        <end position="4605"/>
    </location>
</feature>